<feature type="domain" description="HTH luxR-type" evidence="4">
    <location>
        <begin position="33"/>
        <end position="98"/>
    </location>
</feature>
<evidence type="ECO:0000313" key="6">
    <source>
        <dbReference type="Proteomes" id="UP000263377"/>
    </source>
</evidence>
<dbReference type="Proteomes" id="UP000263377">
    <property type="component" value="Unassembled WGS sequence"/>
</dbReference>
<keyword evidence="6" id="KW-1185">Reference proteome</keyword>
<evidence type="ECO:0000259" key="4">
    <source>
        <dbReference type="PROSITE" id="PS50043"/>
    </source>
</evidence>
<proteinExistence type="predicted"/>
<dbReference type="PANTHER" id="PTHR44688">
    <property type="entry name" value="DNA-BINDING TRANSCRIPTIONAL ACTIVATOR DEVR_DOSR"/>
    <property type="match status" value="1"/>
</dbReference>
<sequence>MVRCLLARLGASGRAHAVDTACRLALVDVPGNACPPEQEILPRHQECAVLLASGLSYKQAARRLGLSPLTVKSHLHGLYKRLGASGGAHAVHLLHALKELPADHPCPCRRHIPRGPA</sequence>
<reference evidence="5 6" key="1">
    <citation type="submission" date="2018-08" db="EMBL/GenBank/DDBJ databases">
        <title>Diversity &amp; Physiological Properties of Lignin-Decomposing Actinobacteria from Soil.</title>
        <authorList>
            <person name="Roh S.G."/>
            <person name="Kim S.B."/>
        </authorList>
    </citation>
    <scope>NUCLEOTIDE SEQUENCE [LARGE SCALE GENOMIC DNA]</scope>
    <source>
        <strain evidence="5 6">MMS17-GH009</strain>
    </source>
</reference>
<dbReference type="Gene3D" id="1.10.10.10">
    <property type="entry name" value="Winged helix-like DNA-binding domain superfamily/Winged helix DNA-binding domain"/>
    <property type="match status" value="1"/>
</dbReference>
<dbReference type="PROSITE" id="PS50043">
    <property type="entry name" value="HTH_LUXR_2"/>
    <property type="match status" value="1"/>
</dbReference>
<keyword evidence="1" id="KW-0805">Transcription regulation</keyword>
<name>A0A373A479_9ACTN</name>
<evidence type="ECO:0000256" key="2">
    <source>
        <dbReference type="ARBA" id="ARBA00023125"/>
    </source>
</evidence>
<evidence type="ECO:0000256" key="3">
    <source>
        <dbReference type="ARBA" id="ARBA00023163"/>
    </source>
</evidence>
<dbReference type="AlphaFoldDB" id="A0A373A479"/>
<dbReference type="InterPro" id="IPR016032">
    <property type="entry name" value="Sig_transdc_resp-reg_C-effctor"/>
</dbReference>
<dbReference type="CDD" id="cd06170">
    <property type="entry name" value="LuxR_C_like"/>
    <property type="match status" value="1"/>
</dbReference>
<dbReference type="SUPFAM" id="SSF46894">
    <property type="entry name" value="C-terminal effector domain of the bipartite response regulators"/>
    <property type="match status" value="1"/>
</dbReference>
<protein>
    <submittedName>
        <fullName evidence="5">LuxR family transcriptional regulator</fullName>
    </submittedName>
</protein>
<organism evidence="5 6">
    <name type="scientific">Kitasatospora xanthocidica</name>
    <dbReference type="NCBI Taxonomy" id="83382"/>
    <lineage>
        <taxon>Bacteria</taxon>
        <taxon>Bacillati</taxon>
        <taxon>Actinomycetota</taxon>
        <taxon>Actinomycetes</taxon>
        <taxon>Kitasatosporales</taxon>
        <taxon>Streptomycetaceae</taxon>
        <taxon>Kitasatospora</taxon>
    </lineage>
</organism>
<dbReference type="PANTHER" id="PTHR44688:SF16">
    <property type="entry name" value="DNA-BINDING TRANSCRIPTIONAL ACTIVATOR DEVR_DOSR"/>
    <property type="match status" value="1"/>
</dbReference>
<comment type="caution">
    <text evidence="5">The sequence shown here is derived from an EMBL/GenBank/DDBJ whole genome shotgun (WGS) entry which is preliminary data.</text>
</comment>
<dbReference type="EMBL" id="QVIG01000001">
    <property type="protein sequence ID" value="RGD62958.1"/>
    <property type="molecule type" value="Genomic_DNA"/>
</dbReference>
<dbReference type="Pfam" id="PF00196">
    <property type="entry name" value="GerE"/>
    <property type="match status" value="1"/>
</dbReference>
<dbReference type="PRINTS" id="PR00038">
    <property type="entry name" value="HTHLUXR"/>
</dbReference>
<accession>A0A373A479</accession>
<dbReference type="SMART" id="SM00421">
    <property type="entry name" value="HTH_LUXR"/>
    <property type="match status" value="1"/>
</dbReference>
<dbReference type="InterPro" id="IPR000792">
    <property type="entry name" value="Tscrpt_reg_LuxR_C"/>
</dbReference>
<dbReference type="GO" id="GO:0006355">
    <property type="term" value="P:regulation of DNA-templated transcription"/>
    <property type="evidence" value="ECO:0007669"/>
    <property type="project" value="InterPro"/>
</dbReference>
<dbReference type="GO" id="GO:0003677">
    <property type="term" value="F:DNA binding"/>
    <property type="evidence" value="ECO:0007669"/>
    <property type="project" value="UniProtKB-KW"/>
</dbReference>
<gene>
    <name evidence="5" type="ORF">DR950_18005</name>
</gene>
<keyword evidence="2" id="KW-0238">DNA-binding</keyword>
<keyword evidence="3" id="KW-0804">Transcription</keyword>
<evidence type="ECO:0000256" key="1">
    <source>
        <dbReference type="ARBA" id="ARBA00023015"/>
    </source>
</evidence>
<dbReference type="InterPro" id="IPR036388">
    <property type="entry name" value="WH-like_DNA-bd_sf"/>
</dbReference>
<evidence type="ECO:0000313" key="5">
    <source>
        <dbReference type="EMBL" id="RGD62958.1"/>
    </source>
</evidence>